<dbReference type="Proteomes" id="UP000823775">
    <property type="component" value="Unassembled WGS sequence"/>
</dbReference>
<evidence type="ECO:0000313" key="2">
    <source>
        <dbReference type="Proteomes" id="UP000823775"/>
    </source>
</evidence>
<comment type="caution">
    <text evidence="1">The sequence shown here is derived from an EMBL/GenBank/DDBJ whole genome shotgun (WGS) entry which is preliminary data.</text>
</comment>
<feature type="non-terminal residue" evidence="1">
    <location>
        <position position="101"/>
    </location>
</feature>
<reference evidence="1 2" key="1">
    <citation type="journal article" date="2021" name="BMC Genomics">
        <title>Datura genome reveals duplications of psychoactive alkaloid biosynthetic genes and high mutation rate following tissue culture.</title>
        <authorList>
            <person name="Rajewski A."/>
            <person name="Carter-House D."/>
            <person name="Stajich J."/>
            <person name="Litt A."/>
        </authorList>
    </citation>
    <scope>NUCLEOTIDE SEQUENCE [LARGE SCALE GENOMIC DNA]</scope>
    <source>
        <strain evidence="1">AR-01</strain>
    </source>
</reference>
<feature type="non-terminal residue" evidence="1">
    <location>
        <position position="1"/>
    </location>
</feature>
<name>A0ABS8YAN0_DATST</name>
<sequence>PNSSYIAPNCKKEKLKTLALEIDDKYKDQLLKVIDETSVEEYDSSSSDVYSSDDFVQLLDFDNSDSENLIKVIYPPQTSFTLPNNTGITFTAFQQFIDNEV</sequence>
<accession>A0ABS8YAN0</accession>
<evidence type="ECO:0000313" key="1">
    <source>
        <dbReference type="EMBL" id="MCE5167490.1"/>
    </source>
</evidence>
<organism evidence="1 2">
    <name type="scientific">Datura stramonium</name>
    <name type="common">Jimsonweed</name>
    <name type="synonym">Common thornapple</name>
    <dbReference type="NCBI Taxonomy" id="4076"/>
    <lineage>
        <taxon>Eukaryota</taxon>
        <taxon>Viridiplantae</taxon>
        <taxon>Streptophyta</taxon>
        <taxon>Embryophyta</taxon>
        <taxon>Tracheophyta</taxon>
        <taxon>Spermatophyta</taxon>
        <taxon>Magnoliopsida</taxon>
        <taxon>eudicotyledons</taxon>
        <taxon>Gunneridae</taxon>
        <taxon>Pentapetalae</taxon>
        <taxon>asterids</taxon>
        <taxon>lamiids</taxon>
        <taxon>Solanales</taxon>
        <taxon>Solanaceae</taxon>
        <taxon>Solanoideae</taxon>
        <taxon>Datureae</taxon>
        <taxon>Datura</taxon>
    </lineage>
</organism>
<protein>
    <submittedName>
        <fullName evidence="1">Uncharacterized protein</fullName>
    </submittedName>
</protein>
<dbReference type="EMBL" id="JACEIK010131223">
    <property type="protein sequence ID" value="MCE5167490.1"/>
    <property type="molecule type" value="Genomic_DNA"/>
</dbReference>
<gene>
    <name evidence="1" type="ORF">HAX54_006285</name>
</gene>
<keyword evidence="2" id="KW-1185">Reference proteome</keyword>
<proteinExistence type="predicted"/>